<sequence length="73" mass="8304">MSEKRNFDDFSPGEIAEIASEAGLRARKESLEAGLEVLSQDPETGEFFYEKLDKEGNIVKRKLTREEVEALKK</sequence>
<dbReference type="Proteomes" id="UP001597425">
    <property type="component" value="Unassembled WGS sequence"/>
</dbReference>
<dbReference type="RefSeq" id="WP_265721971.1">
    <property type="nucleotide sequence ID" value="NZ_JAPIVK010000017.1"/>
</dbReference>
<evidence type="ECO:0008006" key="3">
    <source>
        <dbReference type="Google" id="ProtNLM"/>
    </source>
</evidence>
<name>A0ABW5EH95_9GAMM</name>
<evidence type="ECO:0000313" key="1">
    <source>
        <dbReference type="EMBL" id="MFD2311380.1"/>
    </source>
</evidence>
<proteinExistence type="predicted"/>
<accession>A0ABW5EH95</accession>
<protein>
    <recommendedName>
        <fullName evidence="3">PepSY domain-containing protein</fullName>
    </recommendedName>
</protein>
<keyword evidence="2" id="KW-1185">Reference proteome</keyword>
<reference evidence="2" key="1">
    <citation type="journal article" date="2019" name="Int. J. Syst. Evol. Microbiol.">
        <title>The Global Catalogue of Microorganisms (GCM) 10K type strain sequencing project: providing services to taxonomists for standard genome sequencing and annotation.</title>
        <authorList>
            <consortium name="The Broad Institute Genomics Platform"/>
            <consortium name="The Broad Institute Genome Sequencing Center for Infectious Disease"/>
            <person name="Wu L."/>
            <person name="Ma J."/>
        </authorList>
    </citation>
    <scope>NUCLEOTIDE SEQUENCE [LARGE SCALE GENOMIC DNA]</scope>
    <source>
        <strain evidence="2">KCTC 12848</strain>
    </source>
</reference>
<gene>
    <name evidence="1" type="ORF">ACFSKX_13220</name>
</gene>
<comment type="caution">
    <text evidence="1">The sequence shown here is derived from an EMBL/GenBank/DDBJ whole genome shotgun (WGS) entry which is preliminary data.</text>
</comment>
<dbReference type="EMBL" id="JBHUJD010000017">
    <property type="protein sequence ID" value="MFD2311380.1"/>
    <property type="molecule type" value="Genomic_DNA"/>
</dbReference>
<organism evidence="1 2">
    <name type="scientific">Microbulbifer halophilus</name>
    <dbReference type="NCBI Taxonomy" id="453963"/>
    <lineage>
        <taxon>Bacteria</taxon>
        <taxon>Pseudomonadati</taxon>
        <taxon>Pseudomonadota</taxon>
        <taxon>Gammaproteobacteria</taxon>
        <taxon>Cellvibrionales</taxon>
        <taxon>Microbulbiferaceae</taxon>
        <taxon>Microbulbifer</taxon>
    </lineage>
</organism>
<evidence type="ECO:0000313" key="2">
    <source>
        <dbReference type="Proteomes" id="UP001597425"/>
    </source>
</evidence>